<dbReference type="PROSITE" id="PS51257">
    <property type="entry name" value="PROKAR_LIPOPROTEIN"/>
    <property type="match status" value="1"/>
</dbReference>
<evidence type="ECO:0008006" key="4">
    <source>
        <dbReference type="Google" id="ProtNLM"/>
    </source>
</evidence>
<protein>
    <recommendedName>
        <fullName evidence="4">Lipoprotein</fullName>
    </recommendedName>
</protein>
<dbReference type="AlphaFoldDB" id="A0AB34QTA0"/>
<gene>
    <name evidence="2" type="ORF">B4127_1461</name>
</gene>
<accession>A0AB34QTA0</accession>
<dbReference type="Proteomes" id="UP000031978">
    <property type="component" value="Unassembled WGS sequence"/>
</dbReference>
<reference evidence="2 3" key="1">
    <citation type="submission" date="2014-12" db="EMBL/GenBank/DDBJ databases">
        <title>Draft Genome Sequences of Five Spore-Forming Food Isolates of Bacillus pumilus.</title>
        <authorList>
            <person name="de Jong A."/>
            <person name="van Heel A.J."/>
            <person name="Montalban-Lopez M."/>
            <person name="Krawczyk A.O."/>
            <person name="Berendsen E.M."/>
            <person name="Wells-Bennik M."/>
            <person name="Kuipers O.P."/>
        </authorList>
    </citation>
    <scope>NUCLEOTIDE SEQUENCE [LARGE SCALE GENOMIC DNA]</scope>
    <source>
        <strain evidence="2 3">B4127</strain>
    </source>
</reference>
<dbReference type="RefSeq" id="WP_044141670.1">
    <property type="nucleotide sequence ID" value="NZ_JXCL01000040.1"/>
</dbReference>
<sequence length="270" mass="30489">MNTKSKKAFIFMFIVAVFMLSGCAAAKSGNEKESSKESASKTETPKVKTMLISEAFNRFSVWLITDGNPGRSSKVESIIAIKDGEIARYRPVQPVDIRIEHLIKLSDKEIIELFEKAEGYKFVGKYKLGIILDQVGQTTERMKLTVNQKTMTTNIHLSEYMQSGENRDQAIKDFQSGKRKVYNESLANSDIVRHDIKGEYSVTTKIVKGQYSLNLFESFLSRTIFDTTYLGVSLGNKRTLITRVDESVNNFNLDTPEKKGKKVIIEGITK</sequence>
<dbReference type="EMBL" id="JXCL01000040">
    <property type="protein sequence ID" value="KIL12130.1"/>
    <property type="molecule type" value="Genomic_DNA"/>
</dbReference>
<evidence type="ECO:0000313" key="3">
    <source>
        <dbReference type="Proteomes" id="UP000031978"/>
    </source>
</evidence>
<feature type="signal peptide" evidence="1">
    <location>
        <begin position="1"/>
        <end position="26"/>
    </location>
</feature>
<feature type="chain" id="PRO_5044313904" description="Lipoprotein" evidence="1">
    <location>
        <begin position="27"/>
        <end position="270"/>
    </location>
</feature>
<proteinExistence type="predicted"/>
<evidence type="ECO:0000256" key="1">
    <source>
        <dbReference type="SAM" id="SignalP"/>
    </source>
</evidence>
<comment type="caution">
    <text evidence="2">The sequence shown here is derived from an EMBL/GenBank/DDBJ whole genome shotgun (WGS) entry which is preliminary data.</text>
</comment>
<evidence type="ECO:0000313" key="2">
    <source>
        <dbReference type="EMBL" id="KIL12130.1"/>
    </source>
</evidence>
<organism evidence="2 3">
    <name type="scientific">Bacillus pumilus</name>
    <name type="common">Bacillus mesentericus</name>
    <dbReference type="NCBI Taxonomy" id="1408"/>
    <lineage>
        <taxon>Bacteria</taxon>
        <taxon>Bacillati</taxon>
        <taxon>Bacillota</taxon>
        <taxon>Bacilli</taxon>
        <taxon>Bacillales</taxon>
        <taxon>Bacillaceae</taxon>
        <taxon>Bacillus</taxon>
    </lineage>
</organism>
<keyword evidence="1" id="KW-0732">Signal</keyword>
<name>A0AB34QTA0_BACPU</name>